<dbReference type="InterPro" id="IPR013573">
    <property type="entry name" value="Tscrpt_reg_YcdC_C"/>
</dbReference>
<reference evidence="4 5" key="1">
    <citation type="submission" date="2017-05" db="EMBL/GenBank/DDBJ databases">
        <title>Complete and WGS of Bordetella genogroups.</title>
        <authorList>
            <person name="Spilker T."/>
            <person name="LiPuma J."/>
        </authorList>
    </citation>
    <scope>NUCLEOTIDE SEQUENCE [LARGE SCALE GENOMIC DNA]</scope>
    <source>
        <strain evidence="4 5">AU19157</strain>
    </source>
</reference>
<dbReference type="EMBL" id="CP021108">
    <property type="protein sequence ID" value="ARP83661.1"/>
    <property type="molecule type" value="Genomic_DNA"/>
</dbReference>
<evidence type="ECO:0000313" key="4">
    <source>
        <dbReference type="EMBL" id="ARP83661.1"/>
    </source>
</evidence>
<dbReference type="Proteomes" id="UP000194151">
    <property type="component" value="Chromosome"/>
</dbReference>
<name>A0A1W6YRL8_9BORD</name>
<dbReference type="AlphaFoldDB" id="A0A1W6YRL8"/>
<accession>A0A1W6YRL8</accession>
<dbReference type="Pfam" id="PF00440">
    <property type="entry name" value="TetR_N"/>
    <property type="match status" value="1"/>
</dbReference>
<dbReference type="InterPro" id="IPR050109">
    <property type="entry name" value="HTH-type_TetR-like_transc_reg"/>
</dbReference>
<dbReference type="InterPro" id="IPR009057">
    <property type="entry name" value="Homeodomain-like_sf"/>
</dbReference>
<dbReference type="GO" id="GO:0045892">
    <property type="term" value="P:negative regulation of DNA-templated transcription"/>
    <property type="evidence" value="ECO:0007669"/>
    <property type="project" value="InterPro"/>
</dbReference>
<protein>
    <submittedName>
        <fullName evidence="4">TetR family transcriptional regulator</fullName>
    </submittedName>
</protein>
<gene>
    <name evidence="4" type="ORF">CAL12_24515</name>
</gene>
<dbReference type="GO" id="GO:0003700">
    <property type="term" value="F:DNA-binding transcription factor activity"/>
    <property type="evidence" value="ECO:0007669"/>
    <property type="project" value="TreeGrafter"/>
</dbReference>
<dbReference type="PROSITE" id="PS50977">
    <property type="entry name" value="HTH_TETR_2"/>
    <property type="match status" value="1"/>
</dbReference>
<dbReference type="GO" id="GO:0000976">
    <property type="term" value="F:transcription cis-regulatory region binding"/>
    <property type="evidence" value="ECO:0007669"/>
    <property type="project" value="TreeGrafter"/>
</dbReference>
<feature type="DNA-binding region" description="H-T-H motif" evidence="2">
    <location>
        <begin position="39"/>
        <end position="58"/>
    </location>
</feature>
<dbReference type="PANTHER" id="PTHR30055">
    <property type="entry name" value="HTH-TYPE TRANSCRIPTIONAL REGULATOR RUTR"/>
    <property type="match status" value="1"/>
</dbReference>
<feature type="domain" description="HTH tetR-type" evidence="3">
    <location>
        <begin position="16"/>
        <end position="76"/>
    </location>
</feature>
<dbReference type="InterPro" id="IPR036271">
    <property type="entry name" value="Tet_transcr_reg_TetR-rel_C_sf"/>
</dbReference>
<dbReference type="InterPro" id="IPR001647">
    <property type="entry name" value="HTH_TetR"/>
</dbReference>
<dbReference type="RefSeq" id="WP_086066989.1">
    <property type="nucleotide sequence ID" value="NZ_CP021108.1"/>
</dbReference>
<dbReference type="Gene3D" id="1.10.357.10">
    <property type="entry name" value="Tetracycline Repressor, domain 2"/>
    <property type="match status" value="1"/>
</dbReference>
<dbReference type="Gene3D" id="1.10.10.60">
    <property type="entry name" value="Homeodomain-like"/>
    <property type="match status" value="1"/>
</dbReference>
<evidence type="ECO:0000313" key="5">
    <source>
        <dbReference type="Proteomes" id="UP000194151"/>
    </source>
</evidence>
<sequence>MSTPLPRLQRQNANRERILAAIREAAIAAFDQHGFRGTSTQDIATRAGLSKPQLHYYIVSKEALYQELLQDVLHGWSAGFVFEDPNSDQPADVLRQYIRKKVDYSLDFAALSRIFTRELLDGGPNLGRYWPIALASINQKVAVIENWMRAGQIRRTDPRLLLINIWSMTQHYADYDIQVRIMLGVAPGAPMDREPIVQSITDMVLRCCGLVHD</sequence>
<organism evidence="4 5">
    <name type="scientific">Bordetella genomosp. 8</name>
    <dbReference type="NCBI Taxonomy" id="1416806"/>
    <lineage>
        <taxon>Bacteria</taxon>
        <taxon>Pseudomonadati</taxon>
        <taxon>Pseudomonadota</taxon>
        <taxon>Betaproteobacteria</taxon>
        <taxon>Burkholderiales</taxon>
        <taxon>Alcaligenaceae</taxon>
        <taxon>Bordetella</taxon>
    </lineage>
</organism>
<dbReference type="STRING" id="1416806.CAL12_24515"/>
<dbReference type="PRINTS" id="PR00455">
    <property type="entry name" value="HTHTETR"/>
</dbReference>
<dbReference type="PANTHER" id="PTHR30055:SF196">
    <property type="entry name" value="HTH-TYPE TRANSCRIPTIONAL REGULATOR RUTR"/>
    <property type="match status" value="1"/>
</dbReference>
<dbReference type="KEGG" id="bgv:CAL12_24515"/>
<dbReference type="SUPFAM" id="SSF46689">
    <property type="entry name" value="Homeodomain-like"/>
    <property type="match status" value="1"/>
</dbReference>
<keyword evidence="1 2" id="KW-0238">DNA-binding</keyword>
<evidence type="ECO:0000256" key="1">
    <source>
        <dbReference type="ARBA" id="ARBA00023125"/>
    </source>
</evidence>
<keyword evidence="5" id="KW-1185">Reference proteome</keyword>
<proteinExistence type="predicted"/>
<dbReference type="Pfam" id="PF08362">
    <property type="entry name" value="TetR_C_3"/>
    <property type="match status" value="1"/>
</dbReference>
<dbReference type="OrthoDB" id="9809772at2"/>
<dbReference type="SUPFAM" id="SSF48498">
    <property type="entry name" value="Tetracyclin repressor-like, C-terminal domain"/>
    <property type="match status" value="1"/>
</dbReference>
<evidence type="ECO:0000256" key="2">
    <source>
        <dbReference type="PROSITE-ProRule" id="PRU00335"/>
    </source>
</evidence>
<evidence type="ECO:0000259" key="3">
    <source>
        <dbReference type="PROSITE" id="PS50977"/>
    </source>
</evidence>